<evidence type="ECO:0000256" key="4">
    <source>
        <dbReference type="ARBA" id="ARBA00023163"/>
    </source>
</evidence>
<dbReference type="SMART" id="SM00530">
    <property type="entry name" value="HTH_XRE"/>
    <property type="match status" value="1"/>
</dbReference>
<protein>
    <recommendedName>
        <fullName evidence="5">HTH cro/C1-type domain-containing protein</fullName>
    </recommendedName>
</protein>
<dbReference type="Pfam" id="PF06114">
    <property type="entry name" value="Peptidase_M78"/>
    <property type="match status" value="1"/>
</dbReference>
<reference evidence="6 7" key="1">
    <citation type="submission" date="2019-03" db="EMBL/GenBank/DDBJ databases">
        <title>Genomic Encyclopedia of Type Strains, Phase III (KMG-III): the genomes of soil and plant-associated and newly described type strains.</title>
        <authorList>
            <person name="Whitman W."/>
        </authorList>
    </citation>
    <scope>NUCLEOTIDE SEQUENCE [LARGE SCALE GENOMIC DNA]</scope>
    <source>
        <strain evidence="6 7">CGMCC 1.7002</strain>
    </source>
</reference>
<dbReference type="GO" id="GO:0003700">
    <property type="term" value="F:DNA-binding transcription factor activity"/>
    <property type="evidence" value="ECO:0007669"/>
    <property type="project" value="TreeGrafter"/>
</dbReference>
<dbReference type="PANTHER" id="PTHR46797:SF23">
    <property type="entry name" value="HTH-TYPE TRANSCRIPTIONAL REGULATOR SUTR"/>
    <property type="match status" value="1"/>
</dbReference>
<keyword evidence="4" id="KW-0804">Transcription</keyword>
<comment type="caution">
    <text evidence="6">The sequence shown here is derived from an EMBL/GenBank/DDBJ whole genome shotgun (WGS) entry which is preliminary data.</text>
</comment>
<dbReference type="AlphaFoldDB" id="A0A4R6VFR3"/>
<dbReference type="InterPro" id="IPR018653">
    <property type="entry name" value="ScfR_C"/>
</dbReference>
<organism evidence="6 7">
    <name type="scientific">Maritalea mobilis</name>
    <dbReference type="NCBI Taxonomy" id="483324"/>
    <lineage>
        <taxon>Bacteria</taxon>
        <taxon>Pseudomonadati</taxon>
        <taxon>Pseudomonadota</taxon>
        <taxon>Alphaproteobacteria</taxon>
        <taxon>Hyphomicrobiales</taxon>
        <taxon>Devosiaceae</taxon>
        <taxon>Maritalea</taxon>
    </lineage>
</organism>
<dbReference type="InterPro" id="IPR010982">
    <property type="entry name" value="Lambda_DNA-bd_dom_sf"/>
</dbReference>
<dbReference type="Pfam" id="PF09856">
    <property type="entry name" value="ScfRs"/>
    <property type="match status" value="1"/>
</dbReference>
<keyword evidence="2" id="KW-0805">Transcription regulation</keyword>
<dbReference type="GO" id="GO:0005829">
    <property type="term" value="C:cytosol"/>
    <property type="evidence" value="ECO:0007669"/>
    <property type="project" value="TreeGrafter"/>
</dbReference>
<comment type="similarity">
    <text evidence="1">Belongs to the short-chain fatty acyl-CoA assimilation regulator (ScfR) family.</text>
</comment>
<gene>
    <name evidence="6" type="ORF">ATL17_2948</name>
</gene>
<evidence type="ECO:0000256" key="3">
    <source>
        <dbReference type="ARBA" id="ARBA00023125"/>
    </source>
</evidence>
<dbReference type="SUPFAM" id="SSF47413">
    <property type="entry name" value="lambda repressor-like DNA-binding domains"/>
    <property type="match status" value="1"/>
</dbReference>
<evidence type="ECO:0000313" key="6">
    <source>
        <dbReference type="EMBL" id="TDQ61844.1"/>
    </source>
</evidence>
<evidence type="ECO:0000259" key="5">
    <source>
        <dbReference type="PROSITE" id="PS50943"/>
    </source>
</evidence>
<dbReference type="GO" id="GO:0003677">
    <property type="term" value="F:DNA binding"/>
    <property type="evidence" value="ECO:0007669"/>
    <property type="project" value="UniProtKB-KW"/>
</dbReference>
<keyword evidence="3" id="KW-0238">DNA-binding</keyword>
<dbReference type="RefSeq" id="WP_133573531.1">
    <property type="nucleotide sequence ID" value="NZ_SNYR01000003.1"/>
</dbReference>
<sequence>MDKAGPQIGGKIRRLRRQKHVSQADLANALGISASYLNLLEHNRRNITVPLLFKLAGHFGIEPGELVESDEGQLVGDLMELFGDDIFADSDLTNHEIRDLAFSNPNAARAILRLFDKYQETKGGVATQASDQQSAVGYHMATEAISDFIQENANHFPALEAAAERVRHDIDQAADNFEYGMKAYLANVFGIECKLASLPHGVAQRFDENISRLFISDVLAPETALFAVAHRLALLSAEHEINRIIDQSTLPEEGDAPLLARNVLASYFSAALVMPYEPFLRACREFRYDVERISRRFGASFEQVCHRMTTLQRPGAQGIPMHLVRTDIAGNISKRFSLSGIHIPRHSGACPRWNIYSAFLQPEKVNIQISQMPDGESYFCIAKSIAKGGYRHNAPRRHLSIGLGCHISHAKEMIYADGIDLKDQSQLVPIGVGCRICPRLECGQRAHPPADHRFHLDSSQKLENLYAKMR</sequence>
<name>A0A4R6VFR3_9HYPH</name>
<dbReference type="Gene3D" id="1.10.260.40">
    <property type="entry name" value="lambda repressor-like DNA-binding domains"/>
    <property type="match status" value="1"/>
</dbReference>
<dbReference type="OrthoDB" id="1123084at2"/>
<dbReference type="PIRSF" id="PIRSF019251">
    <property type="entry name" value="Rv0465c"/>
    <property type="match status" value="1"/>
</dbReference>
<feature type="domain" description="HTH cro/C1-type" evidence="5">
    <location>
        <begin position="12"/>
        <end position="66"/>
    </location>
</feature>
<dbReference type="PANTHER" id="PTHR46797">
    <property type="entry name" value="HTH-TYPE TRANSCRIPTIONAL REGULATOR"/>
    <property type="match status" value="1"/>
</dbReference>
<dbReference type="InterPro" id="IPR026281">
    <property type="entry name" value="HTH_RamB"/>
</dbReference>
<evidence type="ECO:0000313" key="7">
    <source>
        <dbReference type="Proteomes" id="UP000295391"/>
    </source>
</evidence>
<dbReference type="PROSITE" id="PS50943">
    <property type="entry name" value="HTH_CROC1"/>
    <property type="match status" value="1"/>
</dbReference>
<dbReference type="InterPro" id="IPR010359">
    <property type="entry name" value="IrrE_HExxH"/>
</dbReference>
<proteinExistence type="inferred from homology"/>
<dbReference type="EMBL" id="SNYR01000003">
    <property type="protein sequence ID" value="TDQ61844.1"/>
    <property type="molecule type" value="Genomic_DNA"/>
</dbReference>
<dbReference type="Pfam" id="PF01381">
    <property type="entry name" value="HTH_3"/>
    <property type="match status" value="1"/>
</dbReference>
<dbReference type="Proteomes" id="UP000295391">
    <property type="component" value="Unassembled WGS sequence"/>
</dbReference>
<dbReference type="InterPro" id="IPR001387">
    <property type="entry name" value="Cro/C1-type_HTH"/>
</dbReference>
<accession>A0A4R6VFR3</accession>
<dbReference type="InterPro" id="IPR050807">
    <property type="entry name" value="TransReg_Diox_bact_type"/>
</dbReference>
<keyword evidence="7" id="KW-1185">Reference proteome</keyword>
<evidence type="ECO:0000256" key="2">
    <source>
        <dbReference type="ARBA" id="ARBA00023015"/>
    </source>
</evidence>
<evidence type="ECO:0000256" key="1">
    <source>
        <dbReference type="ARBA" id="ARBA00007227"/>
    </source>
</evidence>
<dbReference type="CDD" id="cd00093">
    <property type="entry name" value="HTH_XRE"/>
    <property type="match status" value="1"/>
</dbReference>